<dbReference type="Pfam" id="PF00217">
    <property type="entry name" value="ATP-gua_Ptrans"/>
    <property type="match status" value="1"/>
</dbReference>
<feature type="binding site" evidence="5">
    <location>
        <position position="124"/>
    </location>
    <ligand>
        <name>ATP</name>
        <dbReference type="ChEBI" id="CHEBI:30616"/>
    </ligand>
</feature>
<feature type="domain" description="Phosphagen kinase C-terminal" evidence="6">
    <location>
        <begin position="23"/>
        <end position="253"/>
    </location>
</feature>
<comment type="caution">
    <text evidence="7">The sequence shown here is derived from an EMBL/GenBank/DDBJ whole genome shotgun (WGS) entry which is preliminary data.</text>
</comment>
<feature type="binding site" evidence="5">
    <location>
        <begin position="206"/>
        <end position="211"/>
    </location>
    <ligand>
        <name>ATP</name>
        <dbReference type="ChEBI" id="CHEBI:30616"/>
    </ligand>
</feature>
<protein>
    <submittedName>
        <fullName evidence="7">Protein arginine kinase</fullName>
    </submittedName>
</protein>
<dbReference type="EMBL" id="MNUO01000083">
    <property type="protein sequence ID" value="OIN96699.1"/>
    <property type="molecule type" value="Genomic_DNA"/>
</dbReference>
<keyword evidence="3 5" id="KW-0418">Kinase</keyword>
<dbReference type="InterPro" id="IPR000749">
    <property type="entry name" value="ATP-guanido_PTrfase"/>
</dbReference>
<dbReference type="InterPro" id="IPR022414">
    <property type="entry name" value="ATP-guanido_PTrfase_cat"/>
</dbReference>
<dbReference type="GO" id="GO:0005615">
    <property type="term" value="C:extracellular space"/>
    <property type="evidence" value="ECO:0007669"/>
    <property type="project" value="TreeGrafter"/>
</dbReference>
<dbReference type="PANTHER" id="PTHR11547:SF38">
    <property type="entry name" value="ARGININE KINASE 1-RELATED"/>
    <property type="match status" value="1"/>
</dbReference>
<dbReference type="SUPFAM" id="SSF55931">
    <property type="entry name" value="Glutamine synthetase/guanido kinase"/>
    <property type="match status" value="1"/>
</dbReference>
<feature type="binding site" evidence="5">
    <location>
        <begin position="26"/>
        <end position="30"/>
    </location>
    <ligand>
        <name>ATP</name>
        <dbReference type="ChEBI" id="CHEBI:30616"/>
    </ligand>
</feature>
<keyword evidence="1 5" id="KW-0808">Transferase</keyword>
<dbReference type="PANTHER" id="PTHR11547">
    <property type="entry name" value="ARGININE OR CREATINE KINASE"/>
    <property type="match status" value="1"/>
</dbReference>
<evidence type="ECO:0000259" key="6">
    <source>
        <dbReference type="PROSITE" id="PS51510"/>
    </source>
</evidence>
<dbReference type="PROSITE" id="PS51510">
    <property type="entry name" value="PHOSPHAGEN_KINASE_C"/>
    <property type="match status" value="1"/>
</dbReference>
<dbReference type="Proteomes" id="UP000182278">
    <property type="component" value="Unassembled WGS sequence"/>
</dbReference>
<keyword evidence="4 5" id="KW-0067">ATP-binding</keyword>
<proteinExistence type="inferred from homology"/>
<evidence type="ECO:0000256" key="1">
    <source>
        <dbReference type="ARBA" id="ARBA00022679"/>
    </source>
</evidence>
<organism evidence="7 8">
    <name type="scientific">Candidatus Desantisbacteria bacterium CG1_02_38_46</name>
    <dbReference type="NCBI Taxonomy" id="1817893"/>
    <lineage>
        <taxon>Bacteria</taxon>
        <taxon>Candidatus Desantisiibacteriota</taxon>
    </lineage>
</organism>
<evidence type="ECO:0000256" key="2">
    <source>
        <dbReference type="ARBA" id="ARBA00022741"/>
    </source>
</evidence>
<evidence type="ECO:0000256" key="4">
    <source>
        <dbReference type="ARBA" id="ARBA00022840"/>
    </source>
</evidence>
<dbReference type="GO" id="GO:0005524">
    <property type="term" value="F:ATP binding"/>
    <property type="evidence" value="ECO:0007669"/>
    <property type="project" value="UniProtKB-UniRule"/>
</dbReference>
<dbReference type="CDD" id="cd07930">
    <property type="entry name" value="bacterial_phosphagen_kinase"/>
    <property type="match status" value="1"/>
</dbReference>
<dbReference type="AlphaFoldDB" id="A0A1J4SBC6"/>
<dbReference type="NCBIfam" id="NF002194">
    <property type="entry name" value="PRK01059.1-4"/>
    <property type="match status" value="1"/>
</dbReference>
<keyword evidence="2 5" id="KW-0547">Nucleotide-binding</keyword>
<comment type="similarity">
    <text evidence="5">Belongs to the ATP:guanido phosphotransferase family.</text>
</comment>
<dbReference type="STRING" id="1817893.AUJ66_05500"/>
<evidence type="ECO:0000313" key="8">
    <source>
        <dbReference type="Proteomes" id="UP000182278"/>
    </source>
</evidence>
<dbReference type="GO" id="GO:0004111">
    <property type="term" value="F:creatine kinase activity"/>
    <property type="evidence" value="ECO:0007669"/>
    <property type="project" value="InterPro"/>
</dbReference>
<accession>A0A1J4SBC6</accession>
<evidence type="ECO:0000256" key="5">
    <source>
        <dbReference type="PROSITE-ProRule" id="PRU00843"/>
    </source>
</evidence>
<feature type="binding site" evidence="5">
    <location>
        <position position="89"/>
    </location>
    <ligand>
        <name>ATP</name>
        <dbReference type="ChEBI" id="CHEBI:30616"/>
    </ligand>
</feature>
<feature type="binding site" evidence="5">
    <location>
        <begin position="175"/>
        <end position="179"/>
    </location>
    <ligand>
        <name>ATP</name>
        <dbReference type="ChEBI" id="CHEBI:30616"/>
    </ligand>
</feature>
<dbReference type="InterPro" id="IPR023660">
    <property type="entry name" value="Arg_Kinase"/>
</dbReference>
<reference evidence="7 8" key="1">
    <citation type="journal article" date="2016" name="Environ. Microbiol.">
        <title>Genomic resolution of a cold subsurface aquifer community provides metabolic insights for novel microbes adapted to high CO concentrations.</title>
        <authorList>
            <person name="Probst A.J."/>
            <person name="Castelle C.J."/>
            <person name="Singh A."/>
            <person name="Brown C.T."/>
            <person name="Anantharaman K."/>
            <person name="Sharon I."/>
            <person name="Hug L.A."/>
            <person name="Burstein D."/>
            <person name="Emerson J.B."/>
            <person name="Thomas B.C."/>
            <person name="Banfield J.F."/>
        </authorList>
    </citation>
    <scope>NUCLEOTIDE SEQUENCE [LARGE SCALE GENOMIC DNA]</scope>
    <source>
        <strain evidence="7">CG1_02_38_46</strain>
    </source>
</reference>
<dbReference type="GO" id="GO:0046314">
    <property type="term" value="P:phosphocreatine biosynthetic process"/>
    <property type="evidence" value="ECO:0007669"/>
    <property type="project" value="InterPro"/>
</dbReference>
<dbReference type="InterPro" id="IPR014746">
    <property type="entry name" value="Gln_synth/guanido_kin_cat_dom"/>
</dbReference>
<dbReference type="Gene3D" id="3.30.590.10">
    <property type="entry name" value="Glutamine synthetase/guanido kinase, catalytic domain"/>
    <property type="match status" value="1"/>
</dbReference>
<sequence>MEIKELINHQAKWLNGEGLFAHIVISSRIRLARNLKDIPFPHRAKPSDLEKVFSLIEDALGRDKSLSDWGVLILNSLSSIERQFLFERHLISIEHTQKENKPKFVVINKDETVSIMINEEDHLRIQVLYSGLELRRTWELIDRIDSELSEHLNYAFSQEFGYLTSCPTNTGTGMRASVLMHLPALVKQGEINNLIKDISRRGLVVRGFYGEGTKPQASFFQISNQLTLGLTEEEIIDNIEKVSTQIVIQEEKARSRLLNEDKRKIKYSVELSYGMLKNGHIFSSREAMNLLSEIRMSTCLKLIPEIKLSLLNELLLLIGPAHLQLMEGRKLDALIRDSKRALLLRKKLTKQ</sequence>
<evidence type="ECO:0000256" key="3">
    <source>
        <dbReference type="ARBA" id="ARBA00022777"/>
    </source>
</evidence>
<evidence type="ECO:0000313" key="7">
    <source>
        <dbReference type="EMBL" id="OIN96699.1"/>
    </source>
</evidence>
<gene>
    <name evidence="7" type="ORF">AUJ66_05500</name>
</gene>
<name>A0A1J4SBC6_9BACT</name>